<evidence type="ECO:0000313" key="1">
    <source>
        <dbReference type="EMBL" id="KAF2771381.1"/>
    </source>
</evidence>
<keyword evidence="2" id="KW-1185">Reference proteome</keyword>
<dbReference type="AlphaFoldDB" id="A0A6G1LEL2"/>
<name>A0A6G1LEL2_9PEZI</name>
<protein>
    <submittedName>
        <fullName evidence="1">Uncharacterized protein</fullName>
    </submittedName>
</protein>
<proteinExistence type="predicted"/>
<gene>
    <name evidence="1" type="ORF">EJ03DRAFT_358996</name>
</gene>
<accession>A0A6G1LEL2</accession>
<dbReference type="Proteomes" id="UP000799436">
    <property type="component" value="Unassembled WGS sequence"/>
</dbReference>
<dbReference type="EMBL" id="ML995820">
    <property type="protein sequence ID" value="KAF2771381.1"/>
    <property type="molecule type" value="Genomic_DNA"/>
</dbReference>
<reference evidence="1" key="1">
    <citation type="journal article" date="2020" name="Stud. Mycol.">
        <title>101 Dothideomycetes genomes: a test case for predicting lifestyles and emergence of pathogens.</title>
        <authorList>
            <person name="Haridas S."/>
            <person name="Albert R."/>
            <person name="Binder M."/>
            <person name="Bloem J."/>
            <person name="Labutti K."/>
            <person name="Salamov A."/>
            <person name="Andreopoulos B."/>
            <person name="Baker S."/>
            <person name="Barry K."/>
            <person name="Bills G."/>
            <person name="Bluhm B."/>
            <person name="Cannon C."/>
            <person name="Castanera R."/>
            <person name="Culley D."/>
            <person name="Daum C."/>
            <person name="Ezra D."/>
            <person name="Gonzalez J."/>
            <person name="Henrissat B."/>
            <person name="Kuo A."/>
            <person name="Liang C."/>
            <person name="Lipzen A."/>
            <person name="Lutzoni F."/>
            <person name="Magnuson J."/>
            <person name="Mondo S."/>
            <person name="Nolan M."/>
            <person name="Ohm R."/>
            <person name="Pangilinan J."/>
            <person name="Park H.-J."/>
            <person name="Ramirez L."/>
            <person name="Alfaro M."/>
            <person name="Sun H."/>
            <person name="Tritt A."/>
            <person name="Yoshinaga Y."/>
            <person name="Zwiers L.-H."/>
            <person name="Turgeon B."/>
            <person name="Goodwin S."/>
            <person name="Spatafora J."/>
            <person name="Crous P."/>
            <person name="Grigoriev I."/>
        </authorList>
    </citation>
    <scope>NUCLEOTIDE SEQUENCE</scope>
    <source>
        <strain evidence="1">CBS 116005</strain>
    </source>
</reference>
<sequence>MRRRPERTASRTLDTRPSISLRLTRSCGRIPRRGKRVYTSMWRMPRALRLGLKKRASRRWNICFSTGAAGVDVQVCVGARQYCILG</sequence>
<organism evidence="1 2">
    <name type="scientific">Teratosphaeria nubilosa</name>
    <dbReference type="NCBI Taxonomy" id="161662"/>
    <lineage>
        <taxon>Eukaryota</taxon>
        <taxon>Fungi</taxon>
        <taxon>Dikarya</taxon>
        <taxon>Ascomycota</taxon>
        <taxon>Pezizomycotina</taxon>
        <taxon>Dothideomycetes</taxon>
        <taxon>Dothideomycetidae</taxon>
        <taxon>Mycosphaerellales</taxon>
        <taxon>Teratosphaeriaceae</taxon>
        <taxon>Teratosphaeria</taxon>
    </lineage>
</organism>
<evidence type="ECO:0000313" key="2">
    <source>
        <dbReference type="Proteomes" id="UP000799436"/>
    </source>
</evidence>